<dbReference type="HOGENOM" id="CLU_041869_3_1_1"/>
<dbReference type="Pfam" id="PF00076">
    <property type="entry name" value="RRM_1"/>
    <property type="match status" value="1"/>
</dbReference>
<sequence>MVPSQVAIYATMTGRARKRGLEGDAEDAVPKETLYAKNLNDKVNPDTMKHNLYLLFSTYGDVIDIVFKPKNKRLRGQAHIIFSSASHAARALDELQHVSFFEKQLQMSYAKKRSKVFVEQDDA</sequence>
<dbReference type="OrthoDB" id="277802at2759"/>
<dbReference type="InParanoid" id="G8YJX6"/>
<dbReference type="Proteomes" id="UP000005222">
    <property type="component" value="Chromosome H"/>
</dbReference>
<accession>G8YJX6</accession>
<reference evidence="5" key="2">
    <citation type="journal article" date="2012" name="G3 (Bethesda)">
        <title>Pichia sorbitophila, an interspecies yeast hybrid reveals early steps of genome resolution following polyploidization.</title>
        <authorList>
            <person name="Leh Louis V."/>
            <person name="Despons L."/>
            <person name="Friedrich A."/>
            <person name="Martin T."/>
            <person name="Durrens P."/>
            <person name="Casaregola S."/>
            <person name="Neuveglise C."/>
            <person name="Fairhead C."/>
            <person name="Marck C."/>
            <person name="Cruz J.A."/>
            <person name="Straub M.L."/>
            <person name="Kugler V."/>
            <person name="Sacerdot C."/>
            <person name="Uzunov Z."/>
            <person name="Thierry A."/>
            <person name="Weiss S."/>
            <person name="Bleykasten C."/>
            <person name="De Montigny J."/>
            <person name="Jacques N."/>
            <person name="Jung P."/>
            <person name="Lemaire M."/>
            <person name="Mallet S."/>
            <person name="Morel G."/>
            <person name="Richard G.F."/>
            <person name="Sarkar A."/>
            <person name="Savel G."/>
            <person name="Schacherer J."/>
            <person name="Seret M.L."/>
            <person name="Talla E."/>
            <person name="Samson G."/>
            <person name="Jubin C."/>
            <person name="Poulain J."/>
            <person name="Vacherie B."/>
            <person name="Barbe V."/>
            <person name="Pelletier E."/>
            <person name="Sherman D.J."/>
            <person name="Westhof E."/>
            <person name="Weissenbach J."/>
            <person name="Baret P.V."/>
            <person name="Wincker P."/>
            <person name="Gaillardin C."/>
            <person name="Dujon B."/>
            <person name="Souciet J.L."/>
        </authorList>
    </citation>
    <scope>NUCLEOTIDE SEQUENCE [LARGE SCALE GENOMIC DNA]</scope>
    <source>
        <strain evidence="5">ATCC MYA-4447 / BCRC 22081 / CBS 7064 / NBRC 10061 / NRRL Y-12695</strain>
    </source>
</reference>
<organism evidence="3 5">
    <name type="scientific">Pichia sorbitophila (strain ATCC MYA-4447 / BCRC 22081 / CBS 7064 / NBRC 10061 / NRRL Y-12695)</name>
    <name type="common">Hybrid yeast</name>
    <dbReference type="NCBI Taxonomy" id="559304"/>
    <lineage>
        <taxon>Eukaryota</taxon>
        <taxon>Fungi</taxon>
        <taxon>Dikarya</taxon>
        <taxon>Ascomycota</taxon>
        <taxon>Saccharomycotina</taxon>
        <taxon>Pichiomycetes</taxon>
        <taxon>Debaryomycetaceae</taxon>
        <taxon>Millerozyma</taxon>
    </lineage>
</organism>
<proteinExistence type="predicted"/>
<dbReference type="STRING" id="559304.G8YJX6"/>
<dbReference type="AlphaFoldDB" id="G8YJX6"/>
<name>G8YJX6_PICSO</name>
<dbReference type="Proteomes" id="UP000005222">
    <property type="component" value="Chromosome G"/>
</dbReference>
<dbReference type="InterPro" id="IPR000504">
    <property type="entry name" value="RRM_dom"/>
</dbReference>
<reference evidence="3" key="1">
    <citation type="submission" date="2011-10" db="EMBL/GenBank/DDBJ databases">
        <authorList>
            <person name="Genoscope - CEA"/>
        </authorList>
    </citation>
    <scope>NUCLEOTIDE SEQUENCE</scope>
</reference>
<dbReference type="Gene3D" id="3.30.70.330">
    <property type="match status" value="1"/>
</dbReference>
<evidence type="ECO:0000259" key="2">
    <source>
        <dbReference type="PROSITE" id="PS50102"/>
    </source>
</evidence>
<evidence type="ECO:0000313" key="3">
    <source>
        <dbReference type="EMBL" id="CCE79856.1"/>
    </source>
</evidence>
<dbReference type="SMART" id="SM00360">
    <property type="entry name" value="RRM"/>
    <property type="match status" value="1"/>
</dbReference>
<keyword evidence="5" id="KW-1185">Reference proteome</keyword>
<evidence type="ECO:0000313" key="4">
    <source>
        <dbReference type="EMBL" id="CCE80621.1"/>
    </source>
</evidence>
<evidence type="ECO:0000256" key="1">
    <source>
        <dbReference type="PROSITE-ProRule" id="PRU00176"/>
    </source>
</evidence>
<dbReference type="InterPro" id="IPR012677">
    <property type="entry name" value="Nucleotide-bd_a/b_plait_sf"/>
</dbReference>
<dbReference type="SUPFAM" id="SSF54928">
    <property type="entry name" value="RNA-binding domain, RBD"/>
    <property type="match status" value="1"/>
</dbReference>
<dbReference type="FunCoup" id="G8YJX6">
    <property type="interactions" value="275"/>
</dbReference>
<dbReference type="GO" id="GO:0003723">
    <property type="term" value="F:RNA binding"/>
    <property type="evidence" value="ECO:0007669"/>
    <property type="project" value="UniProtKB-UniRule"/>
</dbReference>
<dbReference type="InterPro" id="IPR035979">
    <property type="entry name" value="RBD_domain_sf"/>
</dbReference>
<feature type="domain" description="RRM" evidence="2">
    <location>
        <begin position="32"/>
        <end position="112"/>
    </location>
</feature>
<dbReference type="eggNOG" id="KOG4206">
    <property type="taxonomic scope" value="Eukaryota"/>
</dbReference>
<keyword evidence="1" id="KW-0694">RNA-binding</keyword>
<protein>
    <submittedName>
        <fullName evidence="3">Piso0_002948 protein</fullName>
    </submittedName>
</protein>
<dbReference type="PROSITE" id="PS50102">
    <property type="entry name" value="RRM"/>
    <property type="match status" value="1"/>
</dbReference>
<evidence type="ECO:0000313" key="5">
    <source>
        <dbReference type="Proteomes" id="UP000005222"/>
    </source>
</evidence>
<dbReference type="EMBL" id="FO082052">
    <property type="protein sequence ID" value="CCE80621.1"/>
    <property type="molecule type" value="Genomic_DNA"/>
</dbReference>
<dbReference type="EMBL" id="FO082053">
    <property type="protein sequence ID" value="CCE79856.1"/>
    <property type="molecule type" value="Genomic_DNA"/>
</dbReference>
<gene>
    <name evidence="3" type="primary">Piso0_002948</name>
    <name evidence="3" type="ORF">GNLVRS01_PISO0G01546g</name>
    <name evidence="4" type="ORF">GNLVRS01_PISO0H01547g</name>
</gene>
<dbReference type="OMA" id="RIHPCHE"/>